<evidence type="ECO:0000313" key="3">
    <source>
        <dbReference type="Proteomes" id="UP000000763"/>
    </source>
</evidence>
<dbReference type="PANTHER" id="PTHR33709:SF20">
    <property type="entry name" value="OS04G0541900 PROTEIN"/>
    <property type="match status" value="1"/>
</dbReference>
<evidence type="ECO:0000313" key="2">
    <source>
        <dbReference type="EMBL" id="CAE04267.2"/>
    </source>
</evidence>
<reference evidence="3" key="2">
    <citation type="journal article" date="2008" name="Nucleic Acids Res.">
        <title>The rice annotation project database (RAP-DB): 2008 update.</title>
        <authorList>
            <consortium name="The rice annotation project (RAP)"/>
        </authorList>
    </citation>
    <scope>GENOME REANNOTATION</scope>
    <source>
        <strain evidence="3">cv. Nipponbare</strain>
    </source>
</reference>
<dbReference type="Proteomes" id="UP000000763">
    <property type="component" value="Chromosome 4"/>
</dbReference>
<dbReference type="AlphaFoldDB" id="Q7XN56"/>
<reference evidence="3" key="1">
    <citation type="journal article" date="2005" name="Nature">
        <title>The map-based sequence of the rice genome.</title>
        <authorList>
            <consortium name="International rice genome sequencing project (IRGSP)"/>
            <person name="Matsumoto T."/>
            <person name="Wu J."/>
            <person name="Kanamori H."/>
            <person name="Katayose Y."/>
            <person name="Fujisawa M."/>
            <person name="Namiki N."/>
            <person name="Mizuno H."/>
            <person name="Yamamoto K."/>
            <person name="Antonio B.A."/>
            <person name="Baba T."/>
            <person name="Sakata K."/>
            <person name="Nagamura Y."/>
            <person name="Aoki H."/>
            <person name="Arikawa K."/>
            <person name="Arita K."/>
            <person name="Bito T."/>
            <person name="Chiden Y."/>
            <person name="Fujitsuka N."/>
            <person name="Fukunaka R."/>
            <person name="Hamada M."/>
            <person name="Harada C."/>
            <person name="Hayashi A."/>
            <person name="Hijishita S."/>
            <person name="Honda M."/>
            <person name="Hosokawa S."/>
            <person name="Ichikawa Y."/>
            <person name="Idonuma A."/>
            <person name="Iijima M."/>
            <person name="Ikeda M."/>
            <person name="Ikeno M."/>
            <person name="Ito K."/>
            <person name="Ito S."/>
            <person name="Ito T."/>
            <person name="Ito Y."/>
            <person name="Ito Y."/>
            <person name="Iwabuchi A."/>
            <person name="Kamiya K."/>
            <person name="Karasawa W."/>
            <person name="Kurita K."/>
            <person name="Katagiri S."/>
            <person name="Kikuta A."/>
            <person name="Kobayashi H."/>
            <person name="Kobayashi N."/>
            <person name="Machita K."/>
            <person name="Maehara T."/>
            <person name="Masukawa M."/>
            <person name="Mizubayashi T."/>
            <person name="Mukai Y."/>
            <person name="Nagasaki H."/>
            <person name="Nagata Y."/>
            <person name="Naito S."/>
            <person name="Nakashima M."/>
            <person name="Nakama Y."/>
            <person name="Nakamichi Y."/>
            <person name="Nakamura M."/>
            <person name="Meguro A."/>
            <person name="Negishi M."/>
            <person name="Ohta I."/>
            <person name="Ohta T."/>
            <person name="Okamoto M."/>
            <person name="Ono N."/>
            <person name="Saji S."/>
            <person name="Sakaguchi M."/>
            <person name="Sakai K."/>
            <person name="Shibata M."/>
            <person name="Shimokawa T."/>
            <person name="Song J."/>
            <person name="Takazaki Y."/>
            <person name="Terasawa K."/>
            <person name="Tsugane M."/>
            <person name="Tsuji K."/>
            <person name="Ueda S."/>
            <person name="Waki K."/>
            <person name="Yamagata H."/>
            <person name="Yamamoto M."/>
            <person name="Yamamoto S."/>
            <person name="Yamane H."/>
            <person name="Yoshiki S."/>
            <person name="Yoshihara R."/>
            <person name="Yukawa K."/>
            <person name="Zhong H."/>
            <person name="Yano M."/>
            <person name="Yuan Q."/>
            <person name="Ouyang S."/>
            <person name="Liu J."/>
            <person name="Jones K.M."/>
            <person name="Gansberger K."/>
            <person name="Moffat K."/>
            <person name="Hill J."/>
            <person name="Bera J."/>
            <person name="Fadrosh D."/>
            <person name="Jin S."/>
            <person name="Johri S."/>
            <person name="Kim M."/>
            <person name="Overton L."/>
            <person name="Reardon M."/>
            <person name="Tsitrin T."/>
            <person name="Vuong H."/>
            <person name="Weaver B."/>
            <person name="Ciecko A."/>
            <person name="Tallon L."/>
            <person name="Jackson J."/>
            <person name="Pai G."/>
            <person name="Aken S.V."/>
            <person name="Utterback T."/>
            <person name="Reidmuller S."/>
            <person name="Feldblyum T."/>
            <person name="Hsiao J."/>
            <person name="Zismann V."/>
            <person name="Iobst S."/>
            <person name="de Vazeille A.R."/>
            <person name="Buell C.R."/>
            <person name="Ying K."/>
            <person name="Li Y."/>
            <person name="Lu T."/>
            <person name="Huang Y."/>
            <person name="Zhao Q."/>
            <person name="Feng Q."/>
            <person name="Zhang L."/>
            <person name="Zhu J."/>
            <person name="Weng Q."/>
            <person name="Mu J."/>
            <person name="Lu Y."/>
            <person name="Fan D."/>
            <person name="Liu Y."/>
            <person name="Guan J."/>
            <person name="Zhang Y."/>
            <person name="Yu S."/>
            <person name="Liu X."/>
            <person name="Zhang Y."/>
            <person name="Hong G."/>
            <person name="Han B."/>
            <person name="Choisne N."/>
            <person name="Demange N."/>
            <person name="Orjeda G."/>
            <person name="Samain S."/>
            <person name="Cattolico L."/>
            <person name="Pelletier E."/>
            <person name="Couloux A."/>
            <person name="Segurens B."/>
            <person name="Wincker P."/>
            <person name="D'Hont A."/>
            <person name="Scarpelli C."/>
            <person name="Weissenbach J."/>
            <person name="Salanoubat M."/>
            <person name="Quetier F."/>
            <person name="Yu Y."/>
            <person name="Kim H.R."/>
            <person name="Rambo T."/>
            <person name="Currie J."/>
            <person name="Collura K."/>
            <person name="Luo M."/>
            <person name="Yang T."/>
            <person name="Ammiraju J.S.S."/>
            <person name="Engler F."/>
            <person name="Soderlund C."/>
            <person name="Wing R.A."/>
            <person name="Palmer L.E."/>
            <person name="de la Bastide M."/>
            <person name="Spiegel L."/>
            <person name="Nascimento L."/>
            <person name="Zutavern T."/>
            <person name="O'Shaughnessy A."/>
            <person name="Dike S."/>
            <person name="Dedhia N."/>
            <person name="Preston R."/>
            <person name="Balija V."/>
            <person name="McCombie W.R."/>
            <person name="Chow T."/>
            <person name="Chen H."/>
            <person name="Chung M."/>
            <person name="Chen C."/>
            <person name="Shaw J."/>
            <person name="Wu H."/>
            <person name="Hsiao K."/>
            <person name="Chao Y."/>
            <person name="Chu M."/>
            <person name="Cheng C."/>
            <person name="Hour A."/>
            <person name="Lee P."/>
            <person name="Lin S."/>
            <person name="Lin Y."/>
            <person name="Liou J."/>
            <person name="Liu S."/>
            <person name="Hsing Y."/>
            <person name="Raghuvanshi S."/>
            <person name="Mohanty A."/>
            <person name="Bharti A.K."/>
            <person name="Gaur A."/>
            <person name="Gupta V."/>
            <person name="Kumar D."/>
            <person name="Ravi V."/>
            <person name="Vij S."/>
            <person name="Kapur A."/>
            <person name="Khurana P."/>
            <person name="Khurana P."/>
            <person name="Khurana J.P."/>
            <person name="Tyagi A.K."/>
            <person name="Gaikwad K."/>
            <person name="Singh A."/>
            <person name="Dalal V."/>
            <person name="Srivastava S."/>
            <person name="Dixit A."/>
            <person name="Pal A.K."/>
            <person name="Ghazi I.A."/>
            <person name="Yadav M."/>
            <person name="Pandit A."/>
            <person name="Bhargava A."/>
            <person name="Sureshbabu K."/>
            <person name="Batra K."/>
            <person name="Sharma T.R."/>
            <person name="Mohapatra T."/>
            <person name="Singh N.K."/>
            <person name="Messing J."/>
            <person name="Nelson A.B."/>
            <person name="Fuks G."/>
            <person name="Kavchok S."/>
            <person name="Keizer G."/>
            <person name="Linton E."/>
            <person name="Llaca V."/>
            <person name="Song R."/>
            <person name="Tanyolac B."/>
            <person name="Young S."/>
            <person name="Ho-Il K."/>
            <person name="Hahn J.H."/>
            <person name="Sangsakoo G."/>
            <person name="Vanavichit A."/>
            <person name="de Mattos Luiz.A.T."/>
            <person name="Zimmer P.D."/>
            <person name="Malone G."/>
            <person name="Dellagostin O."/>
            <person name="de Oliveira A.C."/>
            <person name="Bevan M."/>
            <person name="Bancroft I."/>
            <person name="Minx P."/>
            <person name="Cordum H."/>
            <person name="Wilson R."/>
            <person name="Cheng Z."/>
            <person name="Jin W."/>
            <person name="Jiang J."/>
            <person name="Leong S.A."/>
            <person name="Iwama H."/>
            <person name="Gojobori T."/>
            <person name="Itoh T."/>
            <person name="Niimura Y."/>
            <person name="Fujii Y."/>
            <person name="Habara T."/>
            <person name="Sakai H."/>
            <person name="Sato Y."/>
            <person name="Wilson G."/>
            <person name="Kumar K."/>
            <person name="McCouch S."/>
            <person name="Juretic N."/>
            <person name="Hoen D."/>
            <person name="Wright S."/>
            <person name="Bruskiewich R."/>
            <person name="Bureau T."/>
            <person name="Miyao A."/>
            <person name="Hirochika H."/>
            <person name="Nishikawa T."/>
            <person name="Kadowaki K."/>
            <person name="Sugiura M."/>
            <person name="Burr B."/>
            <person name="Sasaki T."/>
        </authorList>
    </citation>
    <scope>NUCLEOTIDE SEQUENCE [LARGE SCALE GENOMIC DNA]</scope>
    <source>
        <strain evidence="3">cv. Nipponbare</strain>
    </source>
</reference>
<dbReference type="EMBL" id="AL606695">
    <property type="protein sequence ID" value="CAE04267.2"/>
    <property type="molecule type" value="Genomic_DNA"/>
</dbReference>
<dbReference type="InterPro" id="IPR040339">
    <property type="entry name" value="At1g16860-like"/>
</dbReference>
<evidence type="ECO:0000256" key="1">
    <source>
        <dbReference type="SAM" id="Phobius"/>
    </source>
</evidence>
<dbReference type="HOGENOM" id="CLU_052428_0_0_1"/>
<name>Q7XN56_ORYSJ</name>
<feature type="transmembrane region" description="Helical" evidence="1">
    <location>
        <begin position="234"/>
        <end position="256"/>
    </location>
</feature>
<protein>
    <submittedName>
        <fullName evidence="2">OSJNBb0103I08.7 protein</fullName>
    </submittedName>
</protein>
<dbReference type="PANTHER" id="PTHR33709">
    <property type="entry name" value="OSJNBA0035M09.9 PROTEIN"/>
    <property type="match status" value="1"/>
</dbReference>
<feature type="transmembrane region" description="Helical" evidence="1">
    <location>
        <begin position="208"/>
        <end position="228"/>
    </location>
</feature>
<organism evidence="2 3">
    <name type="scientific">Oryza sativa subsp. japonica</name>
    <name type="common">Rice</name>
    <dbReference type="NCBI Taxonomy" id="39947"/>
    <lineage>
        <taxon>Eukaryota</taxon>
        <taxon>Viridiplantae</taxon>
        <taxon>Streptophyta</taxon>
        <taxon>Embryophyta</taxon>
        <taxon>Tracheophyta</taxon>
        <taxon>Spermatophyta</taxon>
        <taxon>Magnoliopsida</taxon>
        <taxon>Liliopsida</taxon>
        <taxon>Poales</taxon>
        <taxon>Poaceae</taxon>
        <taxon>BOP clade</taxon>
        <taxon>Oryzoideae</taxon>
        <taxon>Oryzeae</taxon>
        <taxon>Oryzinae</taxon>
        <taxon>Oryza</taxon>
        <taxon>Oryza sativa</taxon>
    </lineage>
</organism>
<keyword evidence="1" id="KW-1133">Transmembrane helix</keyword>
<gene>
    <name evidence="2" type="primary">OSJNBb0103I08.7</name>
</gene>
<keyword evidence="1" id="KW-0472">Membrane</keyword>
<keyword evidence="1" id="KW-0812">Transmembrane</keyword>
<accession>Q7XN56</accession>
<sequence>MYRTFQSLTERDSSEYSRISNPMSLSLAQYWPFEERPSGRPISPLPVAGPRVPPLADTHVRRHGAALGSVSPRNSAGPPDAPGAVTGVAFCVGHCEQYTESTVKHGALVYARHHAASVNQSSQGHKLCEYNANRFSVSHSQPSDEEQLIRPPQQRRELIMLPGGEDGGKHRGATADEEAAATAASLNDLCATAGDAGGLPALAPFPRAAVWAVAALLAVGLGLGALVLAVVHSAALLVVAVLLSAAVVAFLLWNAAASASGRALRRFVDGLPASSLRSATDDQLVKITGLVACGDISLISSYEKVENCVYTSTLLRKCGRWGSEVANPKNRCSKWKLTHAERFAADFYITDAKSGKRALVKAGHDSRVVPLIDENLLVTTSGNTELSSTLRCWLDERNIPSEECQLIRLEEGYIAEGMRLSVIGILSKKDGDLMILPPPEPISTGCVFLSFLLPTYFDGIVLRLK</sequence>
<proteinExistence type="predicted"/>